<protein>
    <submittedName>
        <fullName evidence="1">Uncharacterized protein</fullName>
    </submittedName>
</protein>
<reference evidence="1 2" key="1">
    <citation type="journal article" date="2021" name="Int. J. Syst. Evol. Microbiol.">
        <title>Reticulibacter mediterranei gen. nov., sp. nov., within the new family Reticulibacteraceae fam. nov., and Ktedonospora formicarum gen. nov., sp. nov., Ktedonobacter robiniae sp. nov., Dictyobacter formicarum sp. nov. and Dictyobacter arantiisoli sp. nov., belonging to the class Ktedonobacteria.</title>
        <authorList>
            <person name="Yabe S."/>
            <person name="Zheng Y."/>
            <person name="Wang C.M."/>
            <person name="Sakai Y."/>
            <person name="Abe K."/>
            <person name="Yokota A."/>
            <person name="Donadio S."/>
            <person name="Cavaletti L."/>
            <person name="Monciardini P."/>
        </authorList>
    </citation>
    <scope>NUCLEOTIDE SEQUENCE [LARGE SCALE GENOMIC DNA]</scope>
    <source>
        <strain evidence="1 2">SOSP1-9</strain>
    </source>
</reference>
<comment type="caution">
    <text evidence="1">The sequence shown here is derived from an EMBL/GenBank/DDBJ whole genome shotgun (WGS) entry which is preliminary data.</text>
</comment>
<accession>A0ABQ3VSC2</accession>
<evidence type="ECO:0000313" key="2">
    <source>
        <dbReference type="Proteomes" id="UP000635565"/>
    </source>
</evidence>
<name>A0ABQ3VSC2_9CHLR</name>
<dbReference type="EMBL" id="BNJJ01000028">
    <property type="protein sequence ID" value="GHO88820.1"/>
    <property type="molecule type" value="Genomic_DNA"/>
</dbReference>
<evidence type="ECO:0000313" key="1">
    <source>
        <dbReference type="EMBL" id="GHO88820.1"/>
    </source>
</evidence>
<gene>
    <name evidence="1" type="ORF">KSZ_68260</name>
</gene>
<proteinExistence type="predicted"/>
<organism evidence="1 2">
    <name type="scientific">Dictyobacter formicarum</name>
    <dbReference type="NCBI Taxonomy" id="2778368"/>
    <lineage>
        <taxon>Bacteria</taxon>
        <taxon>Bacillati</taxon>
        <taxon>Chloroflexota</taxon>
        <taxon>Ktedonobacteria</taxon>
        <taxon>Ktedonobacterales</taxon>
        <taxon>Dictyobacteraceae</taxon>
        <taxon>Dictyobacter</taxon>
    </lineage>
</organism>
<dbReference type="Proteomes" id="UP000635565">
    <property type="component" value="Unassembled WGS sequence"/>
</dbReference>
<sequence>MRRTSLYGREKLVLVAWLHPDAPALKKGLYLPEWGPIWSKSIGAMEICNLSDFSTPAIDIGDAVARFAGKLWNESREPR</sequence>
<keyword evidence="2" id="KW-1185">Reference proteome</keyword>